<evidence type="ECO:0000256" key="5">
    <source>
        <dbReference type="ARBA" id="ARBA00023136"/>
    </source>
</evidence>
<dbReference type="GO" id="GO:0016020">
    <property type="term" value="C:membrane"/>
    <property type="evidence" value="ECO:0007669"/>
    <property type="project" value="UniProtKB-SubCell"/>
</dbReference>
<evidence type="ECO:0000256" key="4">
    <source>
        <dbReference type="ARBA" id="ARBA00022989"/>
    </source>
</evidence>
<evidence type="ECO:0000313" key="8">
    <source>
        <dbReference type="WBParaSite" id="ACRNAN_scaffold2962.g20968.t1"/>
    </source>
</evidence>
<keyword evidence="3 6" id="KW-0812">Transmembrane</keyword>
<reference evidence="8" key="1">
    <citation type="submission" date="2022-11" db="UniProtKB">
        <authorList>
            <consortium name="WormBaseParasite"/>
        </authorList>
    </citation>
    <scope>IDENTIFICATION</scope>
</reference>
<dbReference type="GO" id="GO:0007606">
    <property type="term" value="P:sensory perception of chemical stimulus"/>
    <property type="evidence" value="ECO:0007669"/>
    <property type="project" value="UniProtKB-UniRule"/>
</dbReference>
<feature type="transmembrane region" description="Helical" evidence="6">
    <location>
        <begin position="73"/>
        <end position="93"/>
    </location>
</feature>
<evidence type="ECO:0000256" key="2">
    <source>
        <dbReference type="ARBA" id="ARBA00005692"/>
    </source>
</evidence>
<name>A0A914DKF8_9BILA</name>
<proteinExistence type="inferred from homology"/>
<keyword evidence="5 6" id="KW-0472">Membrane</keyword>
<dbReference type="Pfam" id="PF02118">
    <property type="entry name" value="Srg"/>
    <property type="match status" value="1"/>
</dbReference>
<dbReference type="Proteomes" id="UP000887540">
    <property type="component" value="Unplaced"/>
</dbReference>
<dbReference type="AlphaFoldDB" id="A0A914DKF8"/>
<comment type="similarity">
    <text evidence="2 6">Belongs to the nematode receptor-like protein srg family.</text>
</comment>
<evidence type="ECO:0000313" key="7">
    <source>
        <dbReference type="Proteomes" id="UP000887540"/>
    </source>
</evidence>
<accession>A0A914DKF8</accession>
<dbReference type="WBParaSite" id="ACRNAN_scaffold2962.g20968.t1">
    <property type="protein sequence ID" value="ACRNAN_scaffold2962.g20968.t1"/>
    <property type="gene ID" value="ACRNAN_scaffold2962.g20968"/>
</dbReference>
<evidence type="ECO:0000256" key="1">
    <source>
        <dbReference type="ARBA" id="ARBA00004141"/>
    </source>
</evidence>
<comment type="caution">
    <text evidence="6">Lacks conserved residue(s) required for the propagation of feature annotation.</text>
</comment>
<sequence length="117" mass="13379">MNSCMVVCLCIRKKSSTSGKFISNPKDTEAKLFLFSLLTGLSFSMSFVLKVIFFLNPNMSDEMYVVINNVQAYAWDLFMLTPPWFILFLSSLIRNEFKKVLGFTKHQTIVVTPMTVS</sequence>
<dbReference type="InterPro" id="IPR000609">
    <property type="entry name" value="7TM_GPCR_serpentine_rcpt_Srg"/>
</dbReference>
<keyword evidence="7" id="KW-1185">Reference proteome</keyword>
<evidence type="ECO:0000256" key="6">
    <source>
        <dbReference type="RuleBase" id="RU280813"/>
    </source>
</evidence>
<keyword evidence="4 6" id="KW-1133">Transmembrane helix</keyword>
<evidence type="ECO:0000256" key="3">
    <source>
        <dbReference type="ARBA" id="ARBA00022692"/>
    </source>
</evidence>
<organism evidence="7 8">
    <name type="scientific">Acrobeloides nanus</name>
    <dbReference type="NCBI Taxonomy" id="290746"/>
    <lineage>
        <taxon>Eukaryota</taxon>
        <taxon>Metazoa</taxon>
        <taxon>Ecdysozoa</taxon>
        <taxon>Nematoda</taxon>
        <taxon>Chromadorea</taxon>
        <taxon>Rhabditida</taxon>
        <taxon>Tylenchina</taxon>
        <taxon>Cephalobomorpha</taxon>
        <taxon>Cephaloboidea</taxon>
        <taxon>Cephalobidae</taxon>
        <taxon>Acrobeloides</taxon>
    </lineage>
</organism>
<dbReference type="GO" id="GO:0004888">
    <property type="term" value="F:transmembrane signaling receptor activity"/>
    <property type="evidence" value="ECO:0007669"/>
    <property type="project" value="InterPro"/>
</dbReference>
<protein>
    <recommendedName>
        <fullName evidence="6">Serpentine receptor class gamma</fullName>
    </recommendedName>
</protein>
<comment type="subcellular location">
    <subcellularLocation>
        <location evidence="1">Membrane</location>
        <topology evidence="1">Multi-pass membrane protein</topology>
    </subcellularLocation>
</comment>
<feature type="transmembrane region" description="Helical" evidence="6">
    <location>
        <begin position="32"/>
        <end position="53"/>
    </location>
</feature>